<evidence type="ECO:0000313" key="2">
    <source>
        <dbReference type="EMBL" id="KAK5985652.1"/>
    </source>
</evidence>
<gene>
    <name evidence="2" type="ORF">GCK32_002066</name>
</gene>
<feature type="coiled-coil region" evidence="1">
    <location>
        <begin position="42"/>
        <end position="69"/>
    </location>
</feature>
<dbReference type="EMBL" id="WIXE01001477">
    <property type="protein sequence ID" value="KAK5985652.1"/>
    <property type="molecule type" value="Genomic_DNA"/>
</dbReference>
<reference evidence="2 3" key="1">
    <citation type="submission" date="2019-10" db="EMBL/GenBank/DDBJ databases">
        <title>Assembly and Annotation for the nematode Trichostrongylus colubriformis.</title>
        <authorList>
            <person name="Martin J."/>
        </authorList>
    </citation>
    <scope>NUCLEOTIDE SEQUENCE [LARGE SCALE GENOMIC DNA]</scope>
    <source>
        <strain evidence="2">G859</strain>
        <tissue evidence="2">Whole worm</tissue>
    </source>
</reference>
<sequence length="283" mass="32131">MDLSVCSDLESHGEHMDVEPIETGDFEEGRISQQVERWCTYAKELKKTVDAQAQKIETMSEEIRLLRQELRKDNSFVDEAIQLAIDDLKKKFGLYRSRGDSSNLRLRLRQLRIDGKGLSDKQVGMLVETAWLTYYRDQHRPDADFIRSGLCNRNTEKYNSAVDNVECEADHEGGKGSKRMNLPGMNKVMGIKRFQARTEGGLTHRRNFDEFKSELSELKTPNRDIEATVSTTLAAYTIAKEGISFQKLFLLLIGLRAGAAPPTAHYGPDSARNMVKTFAVHLK</sequence>
<name>A0AAN8IXZ8_TRICO</name>
<comment type="caution">
    <text evidence="2">The sequence shown here is derived from an EMBL/GenBank/DDBJ whole genome shotgun (WGS) entry which is preliminary data.</text>
</comment>
<evidence type="ECO:0000256" key="1">
    <source>
        <dbReference type="SAM" id="Coils"/>
    </source>
</evidence>
<keyword evidence="1" id="KW-0175">Coiled coil</keyword>
<dbReference type="Proteomes" id="UP001331761">
    <property type="component" value="Unassembled WGS sequence"/>
</dbReference>
<evidence type="ECO:0000313" key="3">
    <source>
        <dbReference type="Proteomes" id="UP001331761"/>
    </source>
</evidence>
<protein>
    <submittedName>
        <fullName evidence="2">Uncharacterized protein</fullName>
    </submittedName>
</protein>
<dbReference type="AlphaFoldDB" id="A0AAN8IXZ8"/>
<proteinExistence type="predicted"/>
<organism evidence="2 3">
    <name type="scientific">Trichostrongylus colubriformis</name>
    <name type="common">Black scour worm</name>
    <dbReference type="NCBI Taxonomy" id="6319"/>
    <lineage>
        <taxon>Eukaryota</taxon>
        <taxon>Metazoa</taxon>
        <taxon>Ecdysozoa</taxon>
        <taxon>Nematoda</taxon>
        <taxon>Chromadorea</taxon>
        <taxon>Rhabditida</taxon>
        <taxon>Rhabditina</taxon>
        <taxon>Rhabditomorpha</taxon>
        <taxon>Strongyloidea</taxon>
        <taxon>Trichostrongylidae</taxon>
        <taxon>Trichostrongylus</taxon>
    </lineage>
</organism>
<keyword evidence="3" id="KW-1185">Reference proteome</keyword>
<accession>A0AAN8IXZ8</accession>